<proteinExistence type="predicted"/>
<gene>
    <name evidence="2" type="ORF">CUT44_21555</name>
</gene>
<protein>
    <submittedName>
        <fullName evidence="2">Uncharacterized protein</fullName>
    </submittedName>
</protein>
<dbReference type="EMBL" id="PGGW01000061">
    <property type="protein sequence ID" value="PJE95838.1"/>
    <property type="molecule type" value="Genomic_DNA"/>
</dbReference>
<evidence type="ECO:0000313" key="3">
    <source>
        <dbReference type="Proteomes" id="UP000230407"/>
    </source>
</evidence>
<organism evidence="2 3">
    <name type="scientific">Streptomyces carminius</name>
    <dbReference type="NCBI Taxonomy" id="2665496"/>
    <lineage>
        <taxon>Bacteria</taxon>
        <taxon>Bacillati</taxon>
        <taxon>Actinomycetota</taxon>
        <taxon>Actinomycetes</taxon>
        <taxon>Kitasatosporales</taxon>
        <taxon>Streptomycetaceae</taxon>
        <taxon>Streptomyces</taxon>
    </lineage>
</organism>
<accession>A0A2M8LV51</accession>
<feature type="region of interest" description="Disordered" evidence="1">
    <location>
        <begin position="184"/>
        <end position="269"/>
    </location>
</feature>
<comment type="caution">
    <text evidence="2">The sequence shown here is derived from an EMBL/GenBank/DDBJ whole genome shotgun (WGS) entry which is preliminary data.</text>
</comment>
<sequence length="269" mass="29242">MAHSVLFEAIKHSYRDQYGLTCVRGLPQDEVLSRLGVTPQAPYPHCTVQEAVERFGPDVPAVRVCRSGQWTFLLDVQPHGRVFDRDVLAPLSVGTEAVSAWHLLSSTTMAAHARDGEILAVYDDWTFEPPKGPFPERLNRALESVGFFTEAEESDDWDALPMILAALEREFDLSLSADAVNGPWPRSSFPTCRTEPGEALRHHSSAQSRPHRPTANRANGSCEAPTAAGPIAGVRQRRAIAGLGPAVGRRREGTGRGGRSGHSSTICGQ</sequence>
<name>A0A2M8LV51_9ACTN</name>
<evidence type="ECO:0000256" key="1">
    <source>
        <dbReference type="SAM" id="MobiDB-lite"/>
    </source>
</evidence>
<dbReference type="Pfam" id="PF20062">
    <property type="entry name" value="DUF6461"/>
    <property type="match status" value="1"/>
</dbReference>
<reference evidence="2 3" key="1">
    <citation type="submission" date="2017-11" db="EMBL/GenBank/DDBJ databases">
        <title>Streptomyces carmine sp. nov., a novel actinomycete isolated from Sophora alopecuroides in Xinjiang, China.</title>
        <authorList>
            <person name="Wang Y."/>
            <person name="Luo X."/>
            <person name="Wan C."/>
            <person name="Zhang L."/>
        </authorList>
    </citation>
    <scope>NUCLEOTIDE SEQUENCE [LARGE SCALE GENOMIC DNA]</scope>
    <source>
        <strain evidence="2 3">TRM SA0054</strain>
    </source>
</reference>
<dbReference type="InterPro" id="IPR045592">
    <property type="entry name" value="DUF6461"/>
</dbReference>
<dbReference type="RefSeq" id="WP_100203562.1">
    <property type="nucleotide sequence ID" value="NZ_PGGW01000061.1"/>
</dbReference>
<dbReference type="AlphaFoldDB" id="A0A2M8LV51"/>
<evidence type="ECO:0000313" key="2">
    <source>
        <dbReference type="EMBL" id="PJE95838.1"/>
    </source>
</evidence>
<dbReference type="Proteomes" id="UP000230407">
    <property type="component" value="Unassembled WGS sequence"/>
</dbReference>
<keyword evidence="3" id="KW-1185">Reference proteome</keyword>